<keyword evidence="2" id="KW-1185">Reference proteome</keyword>
<reference evidence="1 2" key="1">
    <citation type="submission" date="2020-10" db="EMBL/GenBank/DDBJ databases">
        <title>Identification of Nocardia species via Next-generation sequencing and recognition of intraspecies genetic diversity.</title>
        <authorList>
            <person name="Li P."/>
            <person name="Li P."/>
            <person name="Lu B."/>
        </authorList>
    </citation>
    <scope>NUCLEOTIDE SEQUENCE [LARGE SCALE GENOMIC DNA]</scope>
    <source>
        <strain evidence="1 2">BJ06-0143</strain>
    </source>
</reference>
<evidence type="ECO:0000313" key="1">
    <source>
        <dbReference type="EMBL" id="MBF6354811.1"/>
    </source>
</evidence>
<comment type="caution">
    <text evidence="1">The sequence shown here is derived from an EMBL/GenBank/DDBJ whole genome shotgun (WGS) entry which is preliminary data.</text>
</comment>
<name>A0ABS0D8M9_9NOCA</name>
<sequence length="144" mass="15278">MGAWGEGPFDNDGSLDAIGGLRDAGGDGAEEYLRQVFREVLEADYVESHEAQGAVGIAALLAHLRIPSDDPATLRAAEGVQLTVTPELCELAARGLRRIQKPDDNEWFELWDEGGDGFGETMVRSLDPLLDALGGQRSAGAPTG</sequence>
<accession>A0ABS0D8M9</accession>
<gene>
    <name evidence="1" type="ORF">IU449_09680</name>
</gene>
<proteinExistence type="predicted"/>
<dbReference type="InterPro" id="IPR025355">
    <property type="entry name" value="DUF4259"/>
</dbReference>
<organism evidence="1 2">
    <name type="scientific">Nocardia higoensis</name>
    <dbReference type="NCBI Taxonomy" id="228599"/>
    <lineage>
        <taxon>Bacteria</taxon>
        <taxon>Bacillati</taxon>
        <taxon>Actinomycetota</taxon>
        <taxon>Actinomycetes</taxon>
        <taxon>Mycobacteriales</taxon>
        <taxon>Nocardiaceae</taxon>
        <taxon>Nocardia</taxon>
    </lineage>
</organism>
<dbReference type="Pfam" id="PF14078">
    <property type="entry name" value="DUF4259"/>
    <property type="match status" value="1"/>
</dbReference>
<dbReference type="RefSeq" id="WP_195001506.1">
    <property type="nucleotide sequence ID" value="NZ_JADLQN010000001.1"/>
</dbReference>
<dbReference type="Proteomes" id="UP000707731">
    <property type="component" value="Unassembled WGS sequence"/>
</dbReference>
<protein>
    <submittedName>
        <fullName evidence="1">DUF4259 domain-containing protein</fullName>
    </submittedName>
</protein>
<dbReference type="EMBL" id="JADLQN010000001">
    <property type="protein sequence ID" value="MBF6354811.1"/>
    <property type="molecule type" value="Genomic_DNA"/>
</dbReference>
<evidence type="ECO:0000313" key="2">
    <source>
        <dbReference type="Proteomes" id="UP000707731"/>
    </source>
</evidence>